<dbReference type="InterPro" id="IPR059226">
    <property type="entry name" value="Choice_anch_Q_dom"/>
</dbReference>
<evidence type="ECO:0000313" key="2">
    <source>
        <dbReference type="EMBL" id="TQD51156.1"/>
    </source>
</evidence>
<dbReference type="InterPro" id="IPR008964">
    <property type="entry name" value="Invasin/intimin_cell_adhesion"/>
</dbReference>
<protein>
    <recommendedName>
        <fullName evidence="1">Alpha-galactosidase NEW3 domain-containing protein</fullName>
    </recommendedName>
</protein>
<dbReference type="Proteomes" id="UP000318212">
    <property type="component" value="Unassembled WGS sequence"/>
</dbReference>
<dbReference type="Pfam" id="PF10633">
    <property type="entry name" value="NPCBM_assoc"/>
    <property type="match status" value="2"/>
</dbReference>
<feature type="domain" description="Alpha-galactosidase NEW3" evidence="1">
    <location>
        <begin position="116"/>
        <end position="186"/>
    </location>
</feature>
<feature type="domain" description="Alpha-galactosidase NEW3" evidence="1">
    <location>
        <begin position="232"/>
        <end position="303"/>
    </location>
</feature>
<reference evidence="2 3" key="1">
    <citation type="submission" date="2019-06" db="EMBL/GenBank/DDBJ databases">
        <title>Lysobacter alkalisoli sp. nov. isolated from saline soil.</title>
        <authorList>
            <person name="Sun J.-Q."/>
            <person name="Xu L."/>
        </authorList>
    </citation>
    <scope>NUCLEOTIDE SEQUENCE [LARGE SCALE GENOMIC DNA]</scope>
    <source>
        <strain evidence="2 3">JCM 31130</strain>
    </source>
</reference>
<gene>
    <name evidence="2" type="ORF">FKV25_02165</name>
</gene>
<dbReference type="AlphaFoldDB" id="A0A508AMK1"/>
<evidence type="ECO:0000259" key="1">
    <source>
        <dbReference type="Pfam" id="PF10633"/>
    </source>
</evidence>
<name>A0A508AMK1_9GAMM</name>
<dbReference type="EMBL" id="VICE01000016">
    <property type="protein sequence ID" value="TQD51156.1"/>
    <property type="molecule type" value="Genomic_DNA"/>
</dbReference>
<accession>A0A508AMK1</accession>
<proteinExistence type="predicted"/>
<dbReference type="NCBIfam" id="NF041518">
    <property type="entry name" value="choice_anch_Q"/>
    <property type="match status" value="1"/>
</dbReference>
<dbReference type="Gene3D" id="2.60.40.10">
    <property type="entry name" value="Immunoglobulins"/>
    <property type="match status" value="2"/>
</dbReference>
<dbReference type="InterPro" id="IPR018905">
    <property type="entry name" value="A-galactase_NEW3"/>
</dbReference>
<comment type="caution">
    <text evidence="2">The sequence shown here is derived from an EMBL/GenBank/DDBJ whole genome shotgun (WGS) entry which is preliminary data.</text>
</comment>
<evidence type="ECO:0000313" key="3">
    <source>
        <dbReference type="Proteomes" id="UP000318212"/>
    </source>
</evidence>
<keyword evidence="3" id="KW-1185">Reference proteome</keyword>
<organism evidence="2 3">
    <name type="scientific">Marilutibacter aestuarii</name>
    <dbReference type="NCBI Taxonomy" id="1706195"/>
    <lineage>
        <taxon>Bacteria</taxon>
        <taxon>Pseudomonadati</taxon>
        <taxon>Pseudomonadota</taxon>
        <taxon>Gammaproteobacteria</taxon>
        <taxon>Lysobacterales</taxon>
        <taxon>Lysobacteraceae</taxon>
        <taxon>Marilutibacter</taxon>
    </lineage>
</organism>
<dbReference type="RefSeq" id="WP_211345343.1">
    <property type="nucleotide sequence ID" value="NZ_VICE01000016.1"/>
</dbReference>
<feature type="non-terminal residue" evidence="2">
    <location>
        <position position="1"/>
    </location>
</feature>
<sequence length="434" mass="43241">CGHYAYNSSAALTYSGNAFWNVKSGQCPSGSVCSDPRLTRTAMADFDATPLDGSPLVDKAPYLSAITQDFFKNPRPSGAAADIGAVERQSGGGTPTPSCSRNAPSLALSGSTTAVAAGSTVSYTVTLSNKDSSACASTTFNLARSVPSGWTGTLGKSTLTLAPGASGSTTLSVVSPASATQGSYGVGVGVGSGNGGIHTRNASATYNVAAPAATCSRAAPAFSISGPTGAVAAGSTVRYTLNVTNRDSSACSSTSFNLARSVPSGWTGSLNKSTATLAPGASTSATLDVASAATASAGTYSIGAGIGSNVGGIHTANASASYTIQAPQPPPAGELEQTLGTDKGIYRRGDTVRMTSRVVLGGQAAGGANVSFVVTNPYGASETYTATANANGQATASATLSRWWWWAPSGTYTVRATATRGNVSTTDETSFQVR</sequence>
<dbReference type="SUPFAM" id="SSF49373">
    <property type="entry name" value="Invasin/intimin cell-adhesion fragments"/>
    <property type="match status" value="1"/>
</dbReference>
<dbReference type="InterPro" id="IPR013783">
    <property type="entry name" value="Ig-like_fold"/>
</dbReference>